<sequence length="224" mass="24079">MFPAVSLVRTTLSAVLLCLGAAACTTRPFQPPPAAYTLWTQPGVSELGVRRAMVDCGFPDPANITPREMSTNDAAQAQLCMLEIGFRYQGRRILCTDSPELPACANVPRGKTFGTDPDFDPAVHGTRPALPPPYTFWQRAGTDADGVKQAMRACGFASVTLPGVDLMKADEVAAAELCMLDRHFTYTWPANALMCKSSPALPSCRGRKIDTQNCCAPPRAAGQR</sequence>
<organism evidence="2 3">
    <name type="scientific">Pandoraea iniqua</name>
    <dbReference type="NCBI Taxonomy" id="2508288"/>
    <lineage>
        <taxon>Bacteria</taxon>
        <taxon>Pseudomonadati</taxon>
        <taxon>Pseudomonadota</taxon>
        <taxon>Betaproteobacteria</taxon>
        <taxon>Burkholderiales</taxon>
        <taxon>Burkholderiaceae</taxon>
        <taxon>Pandoraea</taxon>
    </lineage>
</organism>
<proteinExistence type="predicted"/>
<feature type="chain" id="PRO_5022998013" description="Lipoprotein" evidence="1">
    <location>
        <begin position="24"/>
        <end position="224"/>
    </location>
</feature>
<dbReference type="Proteomes" id="UP000333828">
    <property type="component" value="Unassembled WGS sequence"/>
</dbReference>
<keyword evidence="3" id="KW-1185">Reference proteome</keyword>
<dbReference type="AlphaFoldDB" id="A0A5E4U2J9"/>
<dbReference type="EMBL" id="CABPSI010000002">
    <property type="protein sequence ID" value="VVD94270.1"/>
    <property type="molecule type" value="Genomic_DNA"/>
</dbReference>
<accession>A0A5E4U2J9</accession>
<name>A0A5E4U2J9_9BURK</name>
<reference evidence="2 3" key="1">
    <citation type="submission" date="2019-08" db="EMBL/GenBank/DDBJ databases">
        <authorList>
            <person name="Peeters C."/>
        </authorList>
    </citation>
    <scope>NUCLEOTIDE SEQUENCE [LARGE SCALE GENOMIC DNA]</scope>
    <source>
        <strain evidence="2 3">LMG 31115</strain>
    </source>
</reference>
<keyword evidence="1" id="KW-0732">Signal</keyword>
<protein>
    <recommendedName>
        <fullName evidence="4">Lipoprotein</fullName>
    </recommendedName>
</protein>
<feature type="signal peptide" evidence="1">
    <location>
        <begin position="1"/>
        <end position="23"/>
    </location>
</feature>
<evidence type="ECO:0000313" key="2">
    <source>
        <dbReference type="EMBL" id="VVD94270.1"/>
    </source>
</evidence>
<gene>
    <name evidence="2" type="ORF">PIN31115_01765</name>
</gene>
<evidence type="ECO:0000256" key="1">
    <source>
        <dbReference type="SAM" id="SignalP"/>
    </source>
</evidence>
<evidence type="ECO:0008006" key="4">
    <source>
        <dbReference type="Google" id="ProtNLM"/>
    </source>
</evidence>
<evidence type="ECO:0000313" key="3">
    <source>
        <dbReference type="Proteomes" id="UP000333828"/>
    </source>
</evidence>